<organism evidence="4 5">
    <name type="scientific">Parascedosporium putredinis</name>
    <dbReference type="NCBI Taxonomy" id="1442378"/>
    <lineage>
        <taxon>Eukaryota</taxon>
        <taxon>Fungi</taxon>
        <taxon>Dikarya</taxon>
        <taxon>Ascomycota</taxon>
        <taxon>Pezizomycotina</taxon>
        <taxon>Sordariomycetes</taxon>
        <taxon>Hypocreomycetidae</taxon>
        <taxon>Microascales</taxon>
        <taxon>Microascaceae</taxon>
        <taxon>Parascedosporium</taxon>
    </lineage>
</organism>
<protein>
    <recommendedName>
        <fullName evidence="6">Prefoldin subunit 6</fullName>
    </recommendedName>
</protein>
<dbReference type="CDD" id="cd23161">
    <property type="entry name" value="Prefoldin_6"/>
    <property type="match status" value="1"/>
</dbReference>
<dbReference type="PANTHER" id="PTHR21431:SF0">
    <property type="entry name" value="PREFOLDIN SUBUNIT 6"/>
    <property type="match status" value="1"/>
</dbReference>
<dbReference type="GO" id="GO:0051087">
    <property type="term" value="F:protein-folding chaperone binding"/>
    <property type="evidence" value="ECO:0007669"/>
    <property type="project" value="TreeGrafter"/>
</dbReference>
<evidence type="ECO:0000256" key="2">
    <source>
        <dbReference type="ARBA" id="ARBA00023186"/>
    </source>
</evidence>
<evidence type="ECO:0000256" key="1">
    <source>
        <dbReference type="ARBA" id="ARBA00008045"/>
    </source>
</evidence>
<dbReference type="PANTHER" id="PTHR21431">
    <property type="entry name" value="PREFOLDIN SUBUNIT 6"/>
    <property type="match status" value="1"/>
</dbReference>
<dbReference type="GO" id="GO:0016272">
    <property type="term" value="C:prefoldin complex"/>
    <property type="evidence" value="ECO:0007669"/>
    <property type="project" value="InterPro"/>
</dbReference>
<comment type="similarity">
    <text evidence="1">Belongs to the prefoldin subunit beta family.</text>
</comment>
<evidence type="ECO:0000313" key="5">
    <source>
        <dbReference type="Proteomes" id="UP000838763"/>
    </source>
</evidence>
<comment type="caution">
    <text evidence="4">The sequence shown here is derived from an EMBL/GenBank/DDBJ whole genome shotgun (WGS) entry which is preliminary data.</text>
</comment>
<sequence length="93" mass="10102">MESEFENAKDDEVIYKLVGPVLVKQDKFEAENTVKGRLEFIGKEIDRAEESIKDIQKKIDAKRGELIQLQAAGQAAAQAAAQGAEGKGKEVAA</sequence>
<evidence type="ECO:0008006" key="6">
    <source>
        <dbReference type="Google" id="ProtNLM"/>
    </source>
</evidence>
<evidence type="ECO:0000256" key="3">
    <source>
        <dbReference type="SAM" id="Coils"/>
    </source>
</evidence>
<keyword evidence="2" id="KW-0143">Chaperone</keyword>
<dbReference type="InterPro" id="IPR009053">
    <property type="entry name" value="Prefoldin"/>
</dbReference>
<dbReference type="InterPro" id="IPR002777">
    <property type="entry name" value="PFD_beta-like"/>
</dbReference>
<dbReference type="Gene3D" id="1.10.287.370">
    <property type="match status" value="1"/>
</dbReference>
<dbReference type="SUPFAM" id="SSF46579">
    <property type="entry name" value="Prefoldin"/>
    <property type="match status" value="1"/>
</dbReference>
<keyword evidence="3" id="KW-0175">Coiled coil</keyword>
<dbReference type="GO" id="GO:0051082">
    <property type="term" value="F:unfolded protein binding"/>
    <property type="evidence" value="ECO:0007669"/>
    <property type="project" value="InterPro"/>
</dbReference>
<accession>A0A9P1H2P4</accession>
<keyword evidence="5" id="KW-1185">Reference proteome</keyword>
<reference evidence="4" key="1">
    <citation type="submission" date="2022-11" db="EMBL/GenBank/DDBJ databases">
        <authorList>
            <person name="Scott C."/>
            <person name="Bruce N."/>
        </authorList>
    </citation>
    <scope>NUCLEOTIDE SEQUENCE</scope>
</reference>
<dbReference type="GO" id="GO:0051131">
    <property type="term" value="P:chaperone-mediated protein complex assembly"/>
    <property type="evidence" value="ECO:0007669"/>
    <property type="project" value="TreeGrafter"/>
</dbReference>
<dbReference type="AlphaFoldDB" id="A0A9P1H2P4"/>
<dbReference type="OrthoDB" id="248120at2759"/>
<dbReference type="EMBL" id="CALLCH030000012">
    <property type="protein sequence ID" value="CAI4215584.1"/>
    <property type="molecule type" value="Genomic_DNA"/>
</dbReference>
<dbReference type="GO" id="GO:0006457">
    <property type="term" value="P:protein folding"/>
    <property type="evidence" value="ECO:0007669"/>
    <property type="project" value="InterPro"/>
</dbReference>
<gene>
    <name evidence="4" type="ORF">PPNO1_LOCUS5291</name>
</gene>
<feature type="coiled-coil region" evidence="3">
    <location>
        <begin position="38"/>
        <end position="72"/>
    </location>
</feature>
<proteinExistence type="inferred from homology"/>
<dbReference type="Pfam" id="PF01920">
    <property type="entry name" value="Prefoldin_2"/>
    <property type="match status" value="1"/>
</dbReference>
<evidence type="ECO:0000313" key="4">
    <source>
        <dbReference type="EMBL" id="CAI4215584.1"/>
    </source>
</evidence>
<dbReference type="GO" id="GO:0005737">
    <property type="term" value="C:cytoplasm"/>
    <property type="evidence" value="ECO:0007669"/>
    <property type="project" value="TreeGrafter"/>
</dbReference>
<name>A0A9P1H2P4_9PEZI</name>
<dbReference type="Proteomes" id="UP000838763">
    <property type="component" value="Unassembled WGS sequence"/>
</dbReference>